<dbReference type="InterPro" id="IPR009050">
    <property type="entry name" value="Globin-like_sf"/>
</dbReference>
<organism evidence="6 7">
    <name type="scientific">Natrarchaeobaculum aegyptiacum</name>
    <dbReference type="NCBI Taxonomy" id="745377"/>
    <lineage>
        <taxon>Archaea</taxon>
        <taxon>Methanobacteriati</taxon>
        <taxon>Methanobacteriota</taxon>
        <taxon>Stenosarchaea group</taxon>
        <taxon>Halobacteria</taxon>
        <taxon>Halobacteriales</taxon>
        <taxon>Natrialbaceae</taxon>
        <taxon>Natrarchaeobaculum</taxon>
    </lineage>
</organism>
<dbReference type="InterPro" id="IPR012292">
    <property type="entry name" value="Globin/Proto"/>
</dbReference>
<keyword evidence="7" id="KW-1185">Reference proteome</keyword>
<dbReference type="OrthoDB" id="8523at2157"/>
<dbReference type="EMBL" id="CP019893">
    <property type="protein sequence ID" value="ARS88775.1"/>
    <property type="molecule type" value="Genomic_DNA"/>
</dbReference>
<evidence type="ECO:0000259" key="5">
    <source>
        <dbReference type="PROSITE" id="PS50111"/>
    </source>
</evidence>
<keyword evidence="4" id="KW-0175">Coiled coil</keyword>
<dbReference type="SUPFAM" id="SSF46458">
    <property type="entry name" value="Globin-like"/>
    <property type="match status" value="1"/>
</dbReference>
<dbReference type="Pfam" id="PF00015">
    <property type="entry name" value="MCPsignal"/>
    <property type="match status" value="1"/>
</dbReference>
<dbReference type="GO" id="GO:0006935">
    <property type="term" value="P:chemotaxis"/>
    <property type="evidence" value="ECO:0007669"/>
    <property type="project" value="InterPro"/>
</dbReference>
<sequence>MSRGSPTAKITDTNRQQVDGETLTDELGIDRREIDWRKEFARFDESDAARLESMSPLFDDIAEDLVDEFYDHLESTAESAAIIESSSKQVNQLKRTQHQYLTDLGNGEYGQSYFDQRARIGKIHDMLDLGPKFYLGAYTLYYEGILDAVCEDAMDQLAERAIDHGQESADGDVGDAAAESGTAGEEMVSLEDARAVVDEGMADVLAVLKLLSLDQQIAMDTYIHSYADVEAELERRTEVAENVTDSIGEVRDRSLDVEERSSEISALASEQSDSMTEVASEVSNLSATVEEIASNAETVSDTSERAESIANETTETAETAIEKMESVEAAANDVTEDVEDLREGVGQIEDVVDVINDIADQTNLLALNASIEAATAGEAGAGFAVVADEVKSLAEESQEEAATIERLVDDIREDTRETVESLEEANEEISEGVERVEETVENLSRIEGTIADANAGIQEVAIATDDQAASTEEVASVTDDAMSKAQTVAEDVAKIARANEELREAITEIESEVTRLTDRADDAQ</sequence>
<dbReference type="GO" id="GO:0007165">
    <property type="term" value="P:signal transduction"/>
    <property type="evidence" value="ECO:0007669"/>
    <property type="project" value="UniProtKB-KW"/>
</dbReference>
<dbReference type="Proteomes" id="UP000250088">
    <property type="component" value="Chromosome"/>
</dbReference>
<dbReference type="PRINTS" id="PR00260">
    <property type="entry name" value="CHEMTRNSDUCR"/>
</dbReference>
<feature type="coiled-coil region" evidence="4">
    <location>
        <begin position="310"/>
        <end position="344"/>
    </location>
</feature>
<dbReference type="Pfam" id="PF11563">
    <property type="entry name" value="Protoglobin"/>
    <property type="match status" value="1"/>
</dbReference>
<dbReference type="GO" id="GO:0020037">
    <property type="term" value="F:heme binding"/>
    <property type="evidence" value="ECO:0007669"/>
    <property type="project" value="InterPro"/>
</dbReference>
<dbReference type="PANTHER" id="PTHR32089:SF112">
    <property type="entry name" value="LYSOZYME-LIKE PROTEIN-RELATED"/>
    <property type="match status" value="1"/>
</dbReference>
<feature type="domain" description="Methyl-accepting transducer" evidence="5">
    <location>
        <begin position="246"/>
        <end position="482"/>
    </location>
</feature>
<dbReference type="Gene3D" id="1.10.490.10">
    <property type="entry name" value="Globins"/>
    <property type="match status" value="1"/>
</dbReference>
<evidence type="ECO:0000256" key="2">
    <source>
        <dbReference type="ARBA" id="ARBA00029447"/>
    </source>
</evidence>
<evidence type="ECO:0000313" key="6">
    <source>
        <dbReference type="EMBL" id="ARS88775.1"/>
    </source>
</evidence>
<feature type="coiled-coil region" evidence="4">
    <location>
        <begin position="488"/>
        <end position="519"/>
    </location>
</feature>
<reference evidence="7" key="1">
    <citation type="submission" date="2017-02" db="EMBL/GenBank/DDBJ databases">
        <title>Natronthermophilus aegyptiacus gen. nov.,sp. nov., an aerobic, extremely halophilic alkalithermophilic archaeon isolated from the athalassohaline Wadi An Natrun, Egypt.</title>
        <authorList>
            <person name="Zhao B."/>
        </authorList>
    </citation>
    <scope>NUCLEOTIDE SEQUENCE [LARGE SCALE GENOMIC DNA]</scope>
    <source>
        <strain evidence="7">JW/NM-HA 15</strain>
    </source>
</reference>
<feature type="coiled-coil region" evidence="4">
    <location>
        <begin position="387"/>
        <end position="446"/>
    </location>
</feature>
<dbReference type="SMART" id="SM00283">
    <property type="entry name" value="MA"/>
    <property type="match status" value="1"/>
</dbReference>
<dbReference type="KEGG" id="naj:B1756_02710"/>
<dbReference type="InterPro" id="IPR004090">
    <property type="entry name" value="Chemotax_Me-accpt_rcpt"/>
</dbReference>
<dbReference type="GO" id="GO:0004888">
    <property type="term" value="F:transmembrane signaling receptor activity"/>
    <property type="evidence" value="ECO:0007669"/>
    <property type="project" value="InterPro"/>
</dbReference>
<evidence type="ECO:0000256" key="1">
    <source>
        <dbReference type="ARBA" id="ARBA00023224"/>
    </source>
</evidence>
<proteinExistence type="inferred from homology"/>
<dbReference type="PANTHER" id="PTHR32089">
    <property type="entry name" value="METHYL-ACCEPTING CHEMOTAXIS PROTEIN MCPB"/>
    <property type="match status" value="1"/>
</dbReference>
<protein>
    <submittedName>
        <fullName evidence="6">Methyl-accepting chemotaxis protein</fullName>
    </submittedName>
</protein>
<evidence type="ECO:0000256" key="4">
    <source>
        <dbReference type="SAM" id="Coils"/>
    </source>
</evidence>
<name>A0A2Z2HRR6_9EURY</name>
<dbReference type="CDD" id="cd01068">
    <property type="entry name" value="globin_sensor"/>
    <property type="match status" value="1"/>
</dbReference>
<accession>A0A2Z2HRR6</accession>
<dbReference type="GeneID" id="32892955"/>
<dbReference type="AlphaFoldDB" id="A0A2Z2HRR6"/>
<gene>
    <name evidence="6" type="ORF">B1756_02710</name>
</gene>
<dbReference type="PROSITE" id="PS50111">
    <property type="entry name" value="CHEMOTAXIS_TRANSDUC_2"/>
    <property type="match status" value="1"/>
</dbReference>
<dbReference type="GO" id="GO:0016020">
    <property type="term" value="C:membrane"/>
    <property type="evidence" value="ECO:0007669"/>
    <property type="project" value="InterPro"/>
</dbReference>
<dbReference type="InterPro" id="IPR044398">
    <property type="entry name" value="Globin-sensor_dom"/>
</dbReference>
<dbReference type="InterPro" id="IPR039379">
    <property type="entry name" value="Protoglobin_sensor_dom"/>
</dbReference>
<evidence type="ECO:0000313" key="7">
    <source>
        <dbReference type="Proteomes" id="UP000250088"/>
    </source>
</evidence>
<dbReference type="RefSeq" id="WP_086887160.1">
    <property type="nucleotide sequence ID" value="NZ_CP019893.1"/>
</dbReference>
<comment type="similarity">
    <text evidence="2">Belongs to the methyl-accepting chemotaxis (MCP) protein family.</text>
</comment>
<dbReference type="GO" id="GO:0019825">
    <property type="term" value="F:oxygen binding"/>
    <property type="evidence" value="ECO:0007669"/>
    <property type="project" value="InterPro"/>
</dbReference>
<keyword evidence="1 3" id="KW-0807">Transducer</keyword>
<evidence type="ECO:0000256" key="3">
    <source>
        <dbReference type="PROSITE-ProRule" id="PRU00284"/>
    </source>
</evidence>
<dbReference type="Gene3D" id="1.10.287.950">
    <property type="entry name" value="Methyl-accepting chemotaxis protein"/>
    <property type="match status" value="1"/>
</dbReference>
<dbReference type="InterPro" id="IPR004089">
    <property type="entry name" value="MCPsignal_dom"/>
</dbReference>
<dbReference type="SUPFAM" id="SSF58104">
    <property type="entry name" value="Methyl-accepting chemotaxis protein (MCP) signaling domain"/>
    <property type="match status" value="1"/>
</dbReference>